<dbReference type="KEGG" id="mmai:sS8_3190"/>
<keyword evidence="1" id="KW-0732">Signal</keyword>
<dbReference type="Proteomes" id="UP000266313">
    <property type="component" value="Chromosome"/>
</dbReference>
<evidence type="ECO:0000256" key="1">
    <source>
        <dbReference type="SAM" id="SignalP"/>
    </source>
</evidence>
<dbReference type="CDD" id="cd16329">
    <property type="entry name" value="LolA_like"/>
    <property type="match status" value="1"/>
</dbReference>
<dbReference type="InterPro" id="IPR033399">
    <property type="entry name" value="TP_0789-like"/>
</dbReference>
<dbReference type="Pfam" id="PF17131">
    <property type="entry name" value="LolA_like"/>
    <property type="match status" value="1"/>
</dbReference>
<evidence type="ECO:0000313" key="4">
    <source>
        <dbReference type="Proteomes" id="UP000266313"/>
    </source>
</evidence>
<protein>
    <recommendedName>
        <fullName evidence="2">Uncharacterized protein TP-0789 domain-containing protein</fullName>
    </recommendedName>
</protein>
<organism evidence="3 4">
    <name type="scientific">Methylocaldum marinum</name>
    <dbReference type="NCBI Taxonomy" id="1432792"/>
    <lineage>
        <taxon>Bacteria</taxon>
        <taxon>Pseudomonadati</taxon>
        <taxon>Pseudomonadota</taxon>
        <taxon>Gammaproteobacteria</taxon>
        <taxon>Methylococcales</taxon>
        <taxon>Methylococcaceae</taxon>
        <taxon>Methylocaldum</taxon>
    </lineage>
</organism>
<dbReference type="RefSeq" id="WP_119630390.1">
    <property type="nucleotide sequence ID" value="NZ_AP017928.1"/>
</dbReference>
<name>A0A250KTX6_9GAMM</name>
<dbReference type="OrthoDB" id="368800at2"/>
<feature type="chain" id="PRO_5012174011" description="Uncharacterized protein TP-0789 domain-containing protein" evidence="1">
    <location>
        <begin position="23"/>
        <end position="258"/>
    </location>
</feature>
<sequence length="258" mass="28866">MKSVLSFVAGALLLALSASVAAEDMPKSDTPSAVELLQKADEYRNFKGKSFAFELKLRSIEPDEAEKTFLLKAEILNAHTSLIIYAEPVSERGKALLMDKSNLWFHSPLSSKPIRITPQQRLLGEASNGDVASTDFSGDYDPTYLKQETVDGIPCHVLELKAKPDSLATYDKLHLWIQQKNFMPYRAEFFATTGKLLKTARYTRYEKLPDLGGKEQLVTIEIQNPLSAGKKTIMEYSQFKVADLPVSRFTVSALSRLR</sequence>
<keyword evidence="4" id="KW-1185">Reference proteome</keyword>
<feature type="domain" description="Uncharacterized protein TP-0789" evidence="2">
    <location>
        <begin position="80"/>
        <end position="256"/>
    </location>
</feature>
<dbReference type="Gene3D" id="2.50.20.10">
    <property type="entry name" value="Lipoprotein localisation LolA/LolB/LppX"/>
    <property type="match status" value="1"/>
</dbReference>
<dbReference type="AlphaFoldDB" id="A0A250KTX6"/>
<feature type="signal peptide" evidence="1">
    <location>
        <begin position="1"/>
        <end position="22"/>
    </location>
</feature>
<dbReference type="InterPro" id="IPR011220">
    <property type="entry name" value="UCP028205"/>
</dbReference>
<gene>
    <name evidence="3" type="ORF">sS8_3190</name>
</gene>
<evidence type="ECO:0000259" key="2">
    <source>
        <dbReference type="Pfam" id="PF17131"/>
    </source>
</evidence>
<dbReference type="PIRSF" id="PIRSF028205">
    <property type="entry name" value="UCP028205"/>
    <property type="match status" value="1"/>
</dbReference>
<reference evidence="3 4" key="1">
    <citation type="submission" date="2016-12" db="EMBL/GenBank/DDBJ databases">
        <title>Genome sequencing of Methylocaldum marinum.</title>
        <authorList>
            <person name="Takeuchi M."/>
            <person name="Kamagata Y."/>
            <person name="Hiraoka S."/>
            <person name="Oshima K."/>
            <person name="Hattori M."/>
            <person name="Iwasaki W."/>
        </authorList>
    </citation>
    <scope>NUCLEOTIDE SEQUENCE [LARGE SCALE GENOMIC DNA]</scope>
    <source>
        <strain evidence="3 4">S8</strain>
    </source>
</reference>
<dbReference type="EMBL" id="AP017928">
    <property type="protein sequence ID" value="BBA35133.1"/>
    <property type="molecule type" value="Genomic_DNA"/>
</dbReference>
<proteinExistence type="predicted"/>
<evidence type="ECO:0000313" key="3">
    <source>
        <dbReference type="EMBL" id="BBA35133.1"/>
    </source>
</evidence>
<accession>A0A250KTX6</accession>